<protein>
    <submittedName>
        <fullName evidence="2">ABC-2 transporter permease</fullName>
    </submittedName>
</protein>
<feature type="transmembrane region" description="Helical" evidence="1">
    <location>
        <begin position="187"/>
        <end position="207"/>
    </location>
</feature>
<dbReference type="RefSeq" id="WP_268114515.1">
    <property type="nucleotide sequence ID" value="NZ_CP113524.1"/>
</dbReference>
<keyword evidence="1" id="KW-0472">Membrane</keyword>
<proteinExistence type="predicted"/>
<accession>A0ABY7ABG6</accession>
<feature type="transmembrane region" description="Helical" evidence="1">
    <location>
        <begin position="147"/>
        <end position="167"/>
    </location>
</feature>
<feature type="transmembrane region" description="Helical" evidence="1">
    <location>
        <begin position="16"/>
        <end position="32"/>
    </location>
</feature>
<dbReference type="EMBL" id="CP113524">
    <property type="protein sequence ID" value="WAJ22866.1"/>
    <property type="molecule type" value="Genomic_DNA"/>
</dbReference>
<dbReference type="InterPro" id="IPR025699">
    <property type="entry name" value="ABC2_memb-like"/>
</dbReference>
<dbReference type="PANTHER" id="PTHR41309:SF2">
    <property type="entry name" value="MEMBRANE PROTEIN"/>
    <property type="match status" value="1"/>
</dbReference>
<evidence type="ECO:0000256" key="1">
    <source>
        <dbReference type="SAM" id="Phobius"/>
    </source>
</evidence>
<keyword evidence="1" id="KW-0812">Transmembrane</keyword>
<evidence type="ECO:0000313" key="3">
    <source>
        <dbReference type="Proteomes" id="UP001163115"/>
    </source>
</evidence>
<dbReference type="Proteomes" id="UP001163115">
    <property type="component" value="Chromosome"/>
</dbReference>
<dbReference type="Pfam" id="PF13346">
    <property type="entry name" value="ABC2_membrane_5"/>
    <property type="match status" value="1"/>
</dbReference>
<sequence>MKGLFIKDLILFKNQAKFYIMFTIICTLMLFANFNPAYIIGYMTLMCMMFTFTTISYDEFENGFSFLFTLPYSRRDYVREKYGFGILVSLTVWILFLAVVFIKSLVGKNMDMGEIIPGALMYLFVVQLFCAVNLPIQFKFGIEKGRIALFGVSITIFAVVFGIAKLFELNNLNITAAFRQLGTIRPAPFFVILACICAVIYGISYCFSVKIMEKRQF</sequence>
<dbReference type="PANTHER" id="PTHR41309">
    <property type="entry name" value="MEMBRANE PROTEIN-RELATED"/>
    <property type="match status" value="1"/>
</dbReference>
<feature type="transmembrane region" description="Helical" evidence="1">
    <location>
        <begin position="115"/>
        <end position="135"/>
    </location>
</feature>
<keyword evidence="1" id="KW-1133">Transmembrane helix</keyword>
<gene>
    <name evidence="2" type="ORF">OW255_14990</name>
</gene>
<organism evidence="2 3">
    <name type="scientific">Lacrimispora xylanolytica</name>
    <dbReference type="NCBI Taxonomy" id="29375"/>
    <lineage>
        <taxon>Bacteria</taxon>
        <taxon>Bacillati</taxon>
        <taxon>Bacillota</taxon>
        <taxon>Clostridia</taxon>
        <taxon>Lachnospirales</taxon>
        <taxon>Lachnospiraceae</taxon>
        <taxon>Lacrimispora</taxon>
    </lineage>
</organism>
<reference evidence="2" key="1">
    <citation type="submission" date="2022-11" db="EMBL/GenBank/DDBJ databases">
        <title>Lacrimispora xylanolytica sy1, complete genome.</title>
        <authorList>
            <person name="Choi S."/>
        </authorList>
    </citation>
    <scope>NUCLEOTIDE SEQUENCE</scope>
    <source>
        <strain evidence="2">Sy1</strain>
    </source>
</reference>
<name>A0ABY7ABG6_9FIRM</name>
<feature type="transmembrane region" description="Helical" evidence="1">
    <location>
        <begin position="82"/>
        <end position="103"/>
    </location>
</feature>
<evidence type="ECO:0000313" key="2">
    <source>
        <dbReference type="EMBL" id="WAJ22866.1"/>
    </source>
</evidence>
<keyword evidence="3" id="KW-1185">Reference proteome</keyword>